<protein>
    <submittedName>
        <fullName evidence="2">P-type DNA transfer protein VirB5</fullName>
    </submittedName>
</protein>
<evidence type="ECO:0000313" key="2">
    <source>
        <dbReference type="EMBL" id="RQT22361.1"/>
    </source>
</evidence>
<dbReference type="NCBIfam" id="TIGR02791">
    <property type="entry name" value="VirB5"/>
    <property type="match status" value="1"/>
</dbReference>
<accession>A0A3N8PDD8</accession>
<feature type="signal peptide" evidence="1">
    <location>
        <begin position="1"/>
        <end position="28"/>
    </location>
</feature>
<keyword evidence="1" id="KW-0732">Signal</keyword>
<dbReference type="AlphaFoldDB" id="A0A3N8PDD8"/>
<gene>
    <name evidence="2" type="primary">virB5</name>
    <name evidence="2" type="ORF">DF037_27790</name>
</gene>
<dbReference type="Pfam" id="PF07996">
    <property type="entry name" value="T4SS"/>
    <property type="match status" value="1"/>
</dbReference>
<evidence type="ECO:0000313" key="3">
    <source>
        <dbReference type="Proteomes" id="UP000269271"/>
    </source>
</evidence>
<sequence length="236" mass="26260">MKRYQFTHTVLMSAAVAGVASFIEPANAEIYSVYDEKNVAQAIAMVGQLKQQVQQEMALYRSMSGARGFGALLDRPGVVNALPGNWQSVYAAIREGGYAGLTGPAQALRAQSKLYDCEDQHGIDQRVCQRALNKPFQDKALGLQAYQTELGELDRIERLMQHIDTTRDPKGIAELQARIQSESVAVGNEMTKLQMFKMLAETEDHLIAEQQTELLLKRAGNTRRLQDQMVPVTFGR</sequence>
<dbReference type="Proteomes" id="UP000269271">
    <property type="component" value="Unassembled WGS sequence"/>
</dbReference>
<feature type="chain" id="PRO_5041076609" evidence="1">
    <location>
        <begin position="29"/>
        <end position="236"/>
    </location>
</feature>
<dbReference type="RefSeq" id="WP_124619166.1">
    <property type="nucleotide sequence ID" value="NZ_CABVQR010000007.1"/>
</dbReference>
<dbReference type="SUPFAM" id="SSF101082">
    <property type="entry name" value="Typo IV secretion system protein TraC"/>
    <property type="match status" value="1"/>
</dbReference>
<proteinExistence type="predicted"/>
<organism evidence="2 3">
    <name type="scientific">Burkholderia contaminans</name>
    <dbReference type="NCBI Taxonomy" id="488447"/>
    <lineage>
        <taxon>Bacteria</taxon>
        <taxon>Pseudomonadati</taxon>
        <taxon>Pseudomonadota</taxon>
        <taxon>Betaproteobacteria</taxon>
        <taxon>Burkholderiales</taxon>
        <taxon>Burkholderiaceae</taxon>
        <taxon>Burkholderia</taxon>
        <taxon>Burkholderia cepacia complex</taxon>
    </lineage>
</organism>
<dbReference type="CDD" id="cd14262">
    <property type="entry name" value="VirB5_like"/>
    <property type="match status" value="1"/>
</dbReference>
<dbReference type="EMBL" id="QTQX01000021">
    <property type="protein sequence ID" value="RQT22361.1"/>
    <property type="molecule type" value="Genomic_DNA"/>
</dbReference>
<dbReference type="Gene3D" id="1.20.58.430">
    <property type="entry name" value="Type IV secretion system, VirB5-domain"/>
    <property type="match status" value="1"/>
</dbReference>
<comment type="caution">
    <text evidence="2">The sequence shown here is derived from an EMBL/GenBank/DDBJ whole genome shotgun (WGS) entry which is preliminary data.</text>
</comment>
<dbReference type="InterPro" id="IPR014158">
    <property type="entry name" value="T4SS_VirB5"/>
</dbReference>
<name>A0A3N8PDD8_9BURK</name>
<reference evidence="2 3" key="1">
    <citation type="submission" date="2018-08" db="EMBL/GenBank/DDBJ databases">
        <title>Comparative analysis of Burkholderia isolates from Puerto Rico.</title>
        <authorList>
            <person name="Hall C."/>
            <person name="Sahl J."/>
            <person name="Wagner D."/>
        </authorList>
    </citation>
    <scope>NUCLEOTIDE SEQUENCE [LARGE SCALE GENOMIC DNA]</scope>
    <source>
        <strain evidence="2 3">Bp9001</strain>
    </source>
</reference>
<dbReference type="InterPro" id="IPR023220">
    <property type="entry name" value="T4SS_VirB5-domain"/>
</dbReference>
<evidence type="ECO:0000256" key="1">
    <source>
        <dbReference type="SAM" id="SignalP"/>
    </source>
</evidence>